<keyword evidence="10" id="KW-1185">Reference proteome</keyword>
<feature type="transmembrane region" description="Helical" evidence="7">
    <location>
        <begin position="61"/>
        <end position="83"/>
    </location>
</feature>
<keyword evidence="4 7" id="KW-1133">Transmembrane helix</keyword>
<dbReference type="PANTHER" id="PTHR22883">
    <property type="entry name" value="ZINC FINGER DHHC DOMAIN CONTAINING PROTEIN"/>
    <property type="match status" value="1"/>
</dbReference>
<dbReference type="Proteomes" id="UP000002729">
    <property type="component" value="Unassembled WGS sequence"/>
</dbReference>
<dbReference type="KEGG" id="aaf:AURANDRAFT_72462"/>
<keyword evidence="5 7" id="KW-0472">Membrane</keyword>
<evidence type="ECO:0000313" key="10">
    <source>
        <dbReference type="Proteomes" id="UP000002729"/>
    </source>
</evidence>
<feature type="transmembrane region" description="Helical" evidence="7">
    <location>
        <begin position="7"/>
        <end position="27"/>
    </location>
</feature>
<comment type="similarity">
    <text evidence="7">Belongs to the DHHC palmitoyltransferase family.</text>
</comment>
<accession>F0YJK8</accession>
<comment type="domain">
    <text evidence="7">The DHHC domain is required for palmitoyltransferase activity.</text>
</comment>
<evidence type="ECO:0000256" key="2">
    <source>
        <dbReference type="ARBA" id="ARBA00022679"/>
    </source>
</evidence>
<feature type="transmembrane region" description="Helical" evidence="7">
    <location>
        <begin position="188"/>
        <end position="212"/>
    </location>
</feature>
<gene>
    <name evidence="9" type="ORF">AURANDRAFT_72462</name>
</gene>
<dbReference type="GO" id="GO:0005794">
    <property type="term" value="C:Golgi apparatus"/>
    <property type="evidence" value="ECO:0007669"/>
    <property type="project" value="TreeGrafter"/>
</dbReference>
<dbReference type="GO" id="GO:0016020">
    <property type="term" value="C:membrane"/>
    <property type="evidence" value="ECO:0007669"/>
    <property type="project" value="UniProtKB-SubCell"/>
</dbReference>
<dbReference type="PANTHER" id="PTHR22883:SF445">
    <property type="entry name" value="PALMITOYLTRANSFERASE"/>
    <property type="match status" value="1"/>
</dbReference>
<keyword evidence="6 7" id="KW-0012">Acyltransferase</keyword>
<dbReference type="GeneID" id="20228718"/>
<evidence type="ECO:0000256" key="7">
    <source>
        <dbReference type="RuleBase" id="RU079119"/>
    </source>
</evidence>
<dbReference type="GO" id="GO:0019706">
    <property type="term" value="F:protein-cysteine S-palmitoyltransferase activity"/>
    <property type="evidence" value="ECO:0007669"/>
    <property type="project" value="UniProtKB-EC"/>
</dbReference>
<protein>
    <recommendedName>
        <fullName evidence="7">Palmitoyltransferase</fullName>
        <ecNumber evidence="7">2.3.1.225</ecNumber>
    </recommendedName>
</protein>
<keyword evidence="3 7" id="KW-0812">Transmembrane</keyword>
<feature type="transmembrane region" description="Helical" evidence="7">
    <location>
        <begin position="252"/>
        <end position="275"/>
    </location>
</feature>
<dbReference type="OrthoDB" id="5977743at2759"/>
<dbReference type="PROSITE" id="PS50216">
    <property type="entry name" value="DHHC"/>
    <property type="match status" value="1"/>
</dbReference>
<evidence type="ECO:0000256" key="3">
    <source>
        <dbReference type="ARBA" id="ARBA00022692"/>
    </source>
</evidence>
<dbReference type="GO" id="GO:0006612">
    <property type="term" value="P:protein targeting to membrane"/>
    <property type="evidence" value="ECO:0007669"/>
    <property type="project" value="TreeGrafter"/>
</dbReference>
<feature type="domain" description="Palmitoyltransferase DHHC" evidence="8">
    <location>
        <begin position="143"/>
        <end position="289"/>
    </location>
</feature>
<dbReference type="AlphaFoldDB" id="F0YJK8"/>
<dbReference type="InterPro" id="IPR001594">
    <property type="entry name" value="Palmitoyltrfase_DHHC"/>
</dbReference>
<evidence type="ECO:0000259" key="8">
    <source>
        <dbReference type="Pfam" id="PF01529"/>
    </source>
</evidence>
<dbReference type="Pfam" id="PF01529">
    <property type="entry name" value="DHHC"/>
    <property type="match status" value="1"/>
</dbReference>
<evidence type="ECO:0000256" key="6">
    <source>
        <dbReference type="ARBA" id="ARBA00023315"/>
    </source>
</evidence>
<dbReference type="EMBL" id="GL833148">
    <property type="protein sequence ID" value="EGB04724.1"/>
    <property type="molecule type" value="Genomic_DNA"/>
</dbReference>
<comment type="subcellular location">
    <subcellularLocation>
        <location evidence="1">Membrane</location>
        <topology evidence="1">Multi-pass membrane protein</topology>
    </subcellularLocation>
</comment>
<evidence type="ECO:0000256" key="1">
    <source>
        <dbReference type="ARBA" id="ARBA00004141"/>
    </source>
</evidence>
<organism evidence="10">
    <name type="scientific">Aureococcus anophagefferens</name>
    <name type="common">Harmful bloom alga</name>
    <dbReference type="NCBI Taxonomy" id="44056"/>
    <lineage>
        <taxon>Eukaryota</taxon>
        <taxon>Sar</taxon>
        <taxon>Stramenopiles</taxon>
        <taxon>Ochrophyta</taxon>
        <taxon>Pelagophyceae</taxon>
        <taxon>Pelagomonadales</taxon>
        <taxon>Pelagomonadaceae</taxon>
        <taxon>Aureococcus</taxon>
    </lineage>
</organism>
<sequence>MATVENLRLLAVCSYAVFTIAVSLVAFPQRVVWPTMRQLCGRQTQKRTAEFSRWLCEEPNVVLQIFYLMFVCGGYGTVVVFAYPRVPCTSLGPQHRGLGMLCFASCLTSFVAASTREPGYIVDNETVAKHENYAYDCMLFWPNKVCPTANVCKIARSKYCATTKCNIARFDHFCPWVNNAIGEENYRVFLLFLSCHAVLLCYGAICISLILYDLILIEDLFNVKFYDPRTGTTMTSSKLLVLQYLITAERALCGLLAICVIMAAVVTAFLAYHIWLVKLGQTTNERHKWSVLAKARERPNPEILANAPTAAKEPPVPRYYLDRNSASVDGANNSKAFNVDWMISPVNVYNRGFLLNIHEVLFPRSLRSTALTRAERAESRKQA</sequence>
<dbReference type="eggNOG" id="KOG1312">
    <property type="taxonomic scope" value="Eukaryota"/>
</dbReference>
<dbReference type="RefSeq" id="XP_009040638.1">
    <property type="nucleotide sequence ID" value="XM_009042390.1"/>
</dbReference>
<dbReference type="InterPro" id="IPR039859">
    <property type="entry name" value="PFA4/ZDH16/20/ERF2-like"/>
</dbReference>
<evidence type="ECO:0000313" key="9">
    <source>
        <dbReference type="EMBL" id="EGB04724.1"/>
    </source>
</evidence>
<evidence type="ECO:0000256" key="4">
    <source>
        <dbReference type="ARBA" id="ARBA00022989"/>
    </source>
</evidence>
<dbReference type="OMA" id="PARSKWC"/>
<name>F0YJK8_AURAN</name>
<dbReference type="InParanoid" id="F0YJK8"/>
<comment type="catalytic activity">
    <reaction evidence="7">
        <text>L-cysteinyl-[protein] + hexadecanoyl-CoA = S-hexadecanoyl-L-cysteinyl-[protein] + CoA</text>
        <dbReference type="Rhea" id="RHEA:36683"/>
        <dbReference type="Rhea" id="RHEA-COMP:10131"/>
        <dbReference type="Rhea" id="RHEA-COMP:11032"/>
        <dbReference type="ChEBI" id="CHEBI:29950"/>
        <dbReference type="ChEBI" id="CHEBI:57287"/>
        <dbReference type="ChEBI" id="CHEBI:57379"/>
        <dbReference type="ChEBI" id="CHEBI:74151"/>
        <dbReference type="EC" id="2.3.1.225"/>
    </reaction>
</comment>
<dbReference type="EC" id="2.3.1.225" evidence="7"/>
<reference evidence="9 10" key="1">
    <citation type="journal article" date="2011" name="Proc. Natl. Acad. Sci. U.S.A.">
        <title>Niche of harmful alga Aureococcus anophagefferens revealed through ecogenomics.</title>
        <authorList>
            <person name="Gobler C.J."/>
            <person name="Berry D.L."/>
            <person name="Dyhrman S.T."/>
            <person name="Wilhelm S.W."/>
            <person name="Salamov A."/>
            <person name="Lobanov A.V."/>
            <person name="Zhang Y."/>
            <person name="Collier J.L."/>
            <person name="Wurch L.L."/>
            <person name="Kustka A.B."/>
            <person name="Dill B.D."/>
            <person name="Shah M."/>
            <person name="VerBerkmoes N.C."/>
            <person name="Kuo A."/>
            <person name="Terry A."/>
            <person name="Pangilinan J."/>
            <person name="Lindquist E.A."/>
            <person name="Lucas S."/>
            <person name="Paulsen I.T."/>
            <person name="Hattenrath-Lehmann T.K."/>
            <person name="Talmage S.C."/>
            <person name="Walker E.A."/>
            <person name="Koch F."/>
            <person name="Burson A.M."/>
            <person name="Marcoval M.A."/>
            <person name="Tang Y.Z."/>
            <person name="Lecleir G.R."/>
            <person name="Coyne K.J."/>
            <person name="Berg G.M."/>
            <person name="Bertrand E.M."/>
            <person name="Saito M.A."/>
            <person name="Gladyshev V.N."/>
            <person name="Grigoriev I.V."/>
        </authorList>
    </citation>
    <scope>NUCLEOTIDE SEQUENCE [LARGE SCALE GENOMIC DNA]</scope>
    <source>
        <strain evidence="10">CCMP 1984</strain>
    </source>
</reference>
<evidence type="ECO:0000256" key="5">
    <source>
        <dbReference type="ARBA" id="ARBA00023136"/>
    </source>
</evidence>
<proteinExistence type="inferred from homology"/>
<dbReference type="GO" id="GO:0005783">
    <property type="term" value="C:endoplasmic reticulum"/>
    <property type="evidence" value="ECO:0007669"/>
    <property type="project" value="TreeGrafter"/>
</dbReference>
<keyword evidence="2 7" id="KW-0808">Transferase</keyword>